<keyword evidence="2" id="KW-1185">Reference proteome</keyword>
<name>A0ACC0DGL8_9PEZI</name>
<organism evidence="1 2">
    <name type="scientific">Hypoxylon rubiginosum</name>
    <dbReference type="NCBI Taxonomy" id="110542"/>
    <lineage>
        <taxon>Eukaryota</taxon>
        <taxon>Fungi</taxon>
        <taxon>Dikarya</taxon>
        <taxon>Ascomycota</taxon>
        <taxon>Pezizomycotina</taxon>
        <taxon>Sordariomycetes</taxon>
        <taxon>Xylariomycetidae</taxon>
        <taxon>Xylariales</taxon>
        <taxon>Hypoxylaceae</taxon>
        <taxon>Hypoxylon</taxon>
    </lineage>
</organism>
<gene>
    <name evidence="1" type="ORF">F4821DRAFT_254668</name>
</gene>
<dbReference type="EMBL" id="MU394285">
    <property type="protein sequence ID" value="KAI6091914.1"/>
    <property type="molecule type" value="Genomic_DNA"/>
</dbReference>
<comment type="caution">
    <text evidence="1">The sequence shown here is derived from an EMBL/GenBank/DDBJ whole genome shotgun (WGS) entry which is preliminary data.</text>
</comment>
<evidence type="ECO:0000313" key="2">
    <source>
        <dbReference type="Proteomes" id="UP001497680"/>
    </source>
</evidence>
<proteinExistence type="predicted"/>
<reference evidence="1 2" key="1">
    <citation type="journal article" date="2022" name="New Phytol.">
        <title>Ecological generalism drives hyperdiversity of secondary metabolite gene clusters in xylarialean endophytes.</title>
        <authorList>
            <person name="Franco M.E.E."/>
            <person name="Wisecaver J.H."/>
            <person name="Arnold A.E."/>
            <person name="Ju Y.M."/>
            <person name="Slot J.C."/>
            <person name="Ahrendt S."/>
            <person name="Moore L.P."/>
            <person name="Eastman K.E."/>
            <person name="Scott K."/>
            <person name="Konkel Z."/>
            <person name="Mondo S.J."/>
            <person name="Kuo A."/>
            <person name="Hayes R.D."/>
            <person name="Haridas S."/>
            <person name="Andreopoulos B."/>
            <person name="Riley R."/>
            <person name="LaButti K."/>
            <person name="Pangilinan J."/>
            <person name="Lipzen A."/>
            <person name="Amirebrahimi M."/>
            <person name="Yan J."/>
            <person name="Adam C."/>
            <person name="Keymanesh K."/>
            <person name="Ng V."/>
            <person name="Louie K."/>
            <person name="Northen T."/>
            <person name="Drula E."/>
            <person name="Henrissat B."/>
            <person name="Hsieh H.M."/>
            <person name="Youens-Clark K."/>
            <person name="Lutzoni F."/>
            <person name="Miadlikowska J."/>
            <person name="Eastwood D.C."/>
            <person name="Hamelin R.C."/>
            <person name="Grigoriev I.V."/>
            <person name="U'Ren J.M."/>
        </authorList>
    </citation>
    <scope>NUCLEOTIDE SEQUENCE [LARGE SCALE GENOMIC DNA]</scope>
    <source>
        <strain evidence="1 2">ER1909</strain>
    </source>
</reference>
<accession>A0ACC0DGL8</accession>
<sequence length="399" mass="43698">MASPMVVISLEHLEYLKRRAQANIVGPTAETRESVSLICIGTDEYYDLCRHTLEAVAIKKSLHVVGMTERSLELQVRRVCEHTALPDINQTSHEPKPQAKTASHSPEMPVISRSTQNSPELHPQAEIRPPKAVRSKLNPASTVFHPSQSTTPTTPSFASGEFGQMSQQARTGLGWDRTGSRMGHPIPAWAGNVDRFSRARLIPSCLRTATIVGIADDVDYSDVTSAVHGGPLLNVDIVRLGSPPDDVKAARVSFIFEEDAMRFYDNAGKFGIRVKGKMVSVVWTSNQVVLSELTATRLMAGATRNLVIKNKYAPESTIRASLEHISNIVIIKVENLASGCHIKTNSVDCGYAAKQYMDKHKHGRAVVEWDVDECDNLANPTTMVGGPNTLSTPERKAEI</sequence>
<protein>
    <submittedName>
        <fullName evidence="1">Uncharacterized protein</fullName>
    </submittedName>
</protein>
<dbReference type="Proteomes" id="UP001497680">
    <property type="component" value="Unassembled WGS sequence"/>
</dbReference>
<evidence type="ECO:0000313" key="1">
    <source>
        <dbReference type="EMBL" id="KAI6091914.1"/>
    </source>
</evidence>